<evidence type="ECO:0000256" key="2">
    <source>
        <dbReference type="ARBA" id="ARBA00004696"/>
    </source>
</evidence>
<protein>
    <recommendedName>
        <fullName evidence="9">Indole-3-glycerol phosphate synthase</fullName>
        <shortName evidence="9">IGPS</shortName>
        <ecNumber evidence="9">4.1.1.48</ecNumber>
    </recommendedName>
</protein>
<keyword evidence="4 9" id="KW-0028">Amino-acid biosynthesis</keyword>
<dbReference type="GO" id="GO:0004425">
    <property type="term" value="F:indole-3-glycerol-phosphate synthase activity"/>
    <property type="evidence" value="ECO:0007669"/>
    <property type="project" value="UniProtKB-UniRule"/>
</dbReference>
<evidence type="ECO:0000256" key="4">
    <source>
        <dbReference type="ARBA" id="ARBA00022605"/>
    </source>
</evidence>
<gene>
    <name evidence="9 11" type="primary">trpC</name>
    <name evidence="11" type="ORF">HMPREF0889_0606</name>
    <name evidence="12" type="ORF">HMPREF1039_1189</name>
</gene>
<evidence type="ECO:0000256" key="3">
    <source>
        <dbReference type="ARBA" id="ARBA00008737"/>
    </source>
</evidence>
<evidence type="ECO:0000256" key="7">
    <source>
        <dbReference type="ARBA" id="ARBA00023141"/>
    </source>
</evidence>
<dbReference type="NCBIfam" id="NF001377">
    <property type="entry name" value="PRK00278.2-4"/>
    <property type="match status" value="1"/>
</dbReference>
<dbReference type="SUPFAM" id="SSF51366">
    <property type="entry name" value="Ribulose-phoshate binding barrel"/>
    <property type="match status" value="1"/>
</dbReference>
<dbReference type="PROSITE" id="PS00614">
    <property type="entry name" value="IGPS"/>
    <property type="match status" value="1"/>
</dbReference>
<dbReference type="InterPro" id="IPR001468">
    <property type="entry name" value="Indole-3-GlycerolPSynthase_CS"/>
</dbReference>
<reference evidence="13" key="1">
    <citation type="submission" date="2009-12" db="EMBL/GenBank/DDBJ databases">
        <title>Sequence of Clostridiales genomosp. BVAB3 str. UPII9-5.</title>
        <authorList>
            <person name="Madupu R."/>
            <person name="Durkin A.S."/>
            <person name="Torralba M."/>
            <person name="Methe B."/>
            <person name="Sutton G.G."/>
            <person name="Strausberg R.L."/>
            <person name="Nelson K.E."/>
        </authorList>
    </citation>
    <scope>NUCLEOTIDE SEQUENCE [LARGE SCALE GENOMIC DNA]</scope>
    <source>
        <strain evidence="13">28L</strain>
    </source>
</reference>
<keyword evidence="7 9" id="KW-0057">Aromatic amino acid biosynthesis</keyword>
<keyword evidence="8 9" id="KW-0456">Lyase</keyword>
<proteinExistence type="inferred from homology"/>
<dbReference type="Proteomes" id="UP000004018">
    <property type="component" value="Unassembled WGS sequence"/>
</dbReference>
<evidence type="ECO:0000313" key="12">
    <source>
        <dbReference type="EMBL" id="EGL40691.1"/>
    </source>
</evidence>
<dbReference type="FunFam" id="3.20.20.70:FF:000024">
    <property type="entry name" value="Indole-3-glycerol phosphate synthase"/>
    <property type="match status" value="1"/>
</dbReference>
<comment type="catalytic activity">
    <reaction evidence="1 9">
        <text>1-(2-carboxyphenylamino)-1-deoxy-D-ribulose 5-phosphate + H(+) = (1S,2R)-1-C-(indol-3-yl)glycerol 3-phosphate + CO2 + H2O</text>
        <dbReference type="Rhea" id="RHEA:23476"/>
        <dbReference type="ChEBI" id="CHEBI:15377"/>
        <dbReference type="ChEBI" id="CHEBI:15378"/>
        <dbReference type="ChEBI" id="CHEBI:16526"/>
        <dbReference type="ChEBI" id="CHEBI:58613"/>
        <dbReference type="ChEBI" id="CHEBI:58866"/>
        <dbReference type="EC" id="4.1.1.48"/>
    </reaction>
</comment>
<dbReference type="STRING" id="699218.HMPREF0889_0606"/>
<dbReference type="RefSeq" id="WP_007391021.1">
    <property type="nucleotide sequence ID" value="NZ_ADGP01000009.1"/>
</dbReference>
<dbReference type="eggNOG" id="COG0134">
    <property type="taxonomic scope" value="Bacteria"/>
</dbReference>
<keyword evidence="5 9" id="KW-0210">Decarboxylase</keyword>
<comment type="caution">
    <text evidence="11">The sequence shown here is derived from an EMBL/GenBank/DDBJ whole genome shotgun (WGS) entry which is preliminary data.</text>
</comment>
<dbReference type="InterPro" id="IPR045186">
    <property type="entry name" value="Indole-3-glycerol_P_synth"/>
</dbReference>
<dbReference type="Pfam" id="PF00218">
    <property type="entry name" value="IGPS"/>
    <property type="match status" value="1"/>
</dbReference>
<evidence type="ECO:0000313" key="14">
    <source>
        <dbReference type="Proteomes" id="UP000004018"/>
    </source>
</evidence>
<dbReference type="GO" id="GO:0004640">
    <property type="term" value="F:phosphoribosylanthranilate isomerase activity"/>
    <property type="evidence" value="ECO:0007669"/>
    <property type="project" value="TreeGrafter"/>
</dbReference>
<name>D3LTJ8_9FIRM</name>
<dbReference type="OrthoDB" id="9804217at2"/>
<evidence type="ECO:0000256" key="6">
    <source>
        <dbReference type="ARBA" id="ARBA00022822"/>
    </source>
</evidence>
<evidence type="ECO:0000256" key="9">
    <source>
        <dbReference type="HAMAP-Rule" id="MF_00134"/>
    </source>
</evidence>
<dbReference type="InterPro" id="IPR011060">
    <property type="entry name" value="RibuloseP-bd_barrel"/>
</dbReference>
<dbReference type="EC" id="4.1.1.48" evidence="9"/>
<dbReference type="GO" id="GO:0000162">
    <property type="term" value="P:L-tryptophan biosynthetic process"/>
    <property type="evidence" value="ECO:0007669"/>
    <property type="project" value="UniProtKB-UniRule"/>
</dbReference>
<evidence type="ECO:0000256" key="8">
    <source>
        <dbReference type="ARBA" id="ARBA00023239"/>
    </source>
</evidence>
<dbReference type="PANTHER" id="PTHR22854:SF2">
    <property type="entry name" value="INDOLE-3-GLYCEROL-PHOSPHATE SYNTHASE"/>
    <property type="match status" value="1"/>
</dbReference>
<organism evidence="11 13">
    <name type="scientific">Megasphaera lornae</name>
    <dbReference type="NCBI Taxonomy" id="1000568"/>
    <lineage>
        <taxon>Bacteria</taxon>
        <taxon>Bacillati</taxon>
        <taxon>Bacillota</taxon>
        <taxon>Negativicutes</taxon>
        <taxon>Veillonellales</taxon>
        <taxon>Veillonellaceae</taxon>
        <taxon>Megasphaera</taxon>
    </lineage>
</organism>
<dbReference type="InterPro" id="IPR013798">
    <property type="entry name" value="Indole-3-glycerol_P_synth_dom"/>
</dbReference>
<evidence type="ECO:0000313" key="11">
    <source>
        <dbReference type="EMBL" id="EFD94537.1"/>
    </source>
</evidence>
<dbReference type="UniPathway" id="UPA00035">
    <property type="reaction ID" value="UER00043"/>
</dbReference>
<dbReference type="EMBL" id="AFIJ01000023">
    <property type="protein sequence ID" value="EGL40691.1"/>
    <property type="molecule type" value="Genomic_DNA"/>
</dbReference>
<sequence>MILETIVTAVQARLREDKQRVSPARMMARAEAVPAPADFPFYRALCGPAPAFICEVKKASPSKGIISPDFPYVATARAYEEAGAAAVSVLTERDYFLGDPQYAKEIAAATRLPVLRKDFIVDAYQLYEARAIGAAAVLLIAAILSDPALTYFLQLAHTLGLSVLTECHTAGEIQRAVRAGARIIGINNRNLRDFTVDLNRTRQLCRYVPDSCILVSESGIRTGDDVATLRACGVQAVLIGETCMRSRDKKALLQQLRGQG</sequence>
<keyword evidence="14" id="KW-1185">Reference proteome</keyword>
<dbReference type="CDD" id="cd00331">
    <property type="entry name" value="IGPS"/>
    <property type="match status" value="1"/>
</dbReference>
<dbReference type="InterPro" id="IPR013785">
    <property type="entry name" value="Aldolase_TIM"/>
</dbReference>
<dbReference type="AlphaFoldDB" id="D3LTJ8"/>
<dbReference type="HAMAP" id="MF_00134_B">
    <property type="entry name" value="IGPS_B"/>
    <property type="match status" value="1"/>
</dbReference>
<reference evidence="12 14" key="3">
    <citation type="submission" date="2011-04" db="EMBL/GenBank/DDBJ databases">
        <authorList>
            <person name="Harkins D.M."/>
            <person name="Madupu R."/>
            <person name="Durkin A.S."/>
            <person name="Torralba M."/>
            <person name="Methe B."/>
            <person name="Sutton G.G."/>
            <person name="Nelson K.E."/>
        </authorList>
    </citation>
    <scope>NUCLEOTIDE SEQUENCE [LARGE SCALE GENOMIC DNA]</scope>
    <source>
        <strain evidence="12 14">UPII 199-6</strain>
    </source>
</reference>
<accession>D3LTJ8</accession>
<dbReference type="Proteomes" id="UP000003242">
    <property type="component" value="Unassembled WGS sequence"/>
</dbReference>
<comment type="similarity">
    <text evidence="3 9">Belongs to the TrpC family.</text>
</comment>
<evidence type="ECO:0000256" key="5">
    <source>
        <dbReference type="ARBA" id="ARBA00022793"/>
    </source>
</evidence>
<comment type="pathway">
    <text evidence="2 9">Amino-acid biosynthesis; L-tryptophan biosynthesis; L-tryptophan from chorismate: step 4/5.</text>
</comment>
<evidence type="ECO:0000313" key="13">
    <source>
        <dbReference type="Proteomes" id="UP000003242"/>
    </source>
</evidence>
<dbReference type="PANTHER" id="PTHR22854">
    <property type="entry name" value="TRYPTOPHAN BIOSYNTHESIS PROTEIN"/>
    <property type="match status" value="1"/>
</dbReference>
<dbReference type="Gene3D" id="3.20.20.70">
    <property type="entry name" value="Aldolase class I"/>
    <property type="match status" value="1"/>
</dbReference>
<feature type="domain" description="Indole-3-glycerol phosphate synthase" evidence="10">
    <location>
        <begin position="3"/>
        <end position="256"/>
    </location>
</feature>
<evidence type="ECO:0000256" key="1">
    <source>
        <dbReference type="ARBA" id="ARBA00001633"/>
    </source>
</evidence>
<dbReference type="EMBL" id="ADGP01000009">
    <property type="protein sequence ID" value="EFD94537.1"/>
    <property type="molecule type" value="Genomic_DNA"/>
</dbReference>
<evidence type="ECO:0000259" key="10">
    <source>
        <dbReference type="Pfam" id="PF00218"/>
    </source>
</evidence>
<keyword evidence="6 9" id="KW-0822">Tryptophan biosynthesis</keyword>
<reference evidence="11" key="2">
    <citation type="submission" date="2009-12" db="EMBL/GenBank/DDBJ databases">
        <authorList>
            <person name="Madupu R."/>
            <person name="Durkin A.S."/>
            <person name="Torralba M."/>
            <person name="Methe B."/>
            <person name="Sutton G.G."/>
            <person name="Strausberg R.L."/>
            <person name="Nelson K.E."/>
        </authorList>
    </citation>
    <scope>NUCLEOTIDE SEQUENCE</scope>
    <source>
        <strain evidence="11">28L</strain>
    </source>
</reference>